<evidence type="ECO:0000256" key="1">
    <source>
        <dbReference type="SAM" id="SignalP"/>
    </source>
</evidence>
<dbReference type="PANTHER" id="PTHR30383">
    <property type="entry name" value="THIOESTERASE 1/PROTEASE 1/LYSOPHOSPHOLIPASE L1"/>
    <property type="match status" value="1"/>
</dbReference>
<reference evidence="3 4" key="1">
    <citation type="submission" date="2016-10" db="EMBL/GenBank/DDBJ databases">
        <authorList>
            <person name="de Groot N.N."/>
        </authorList>
    </citation>
    <scope>NUCLEOTIDE SEQUENCE [LARGE SCALE GENOMIC DNA]</scope>
    <source>
        <strain evidence="3 4">DSM 26915</strain>
    </source>
</reference>
<dbReference type="Proteomes" id="UP000236752">
    <property type="component" value="Unassembled WGS sequence"/>
</dbReference>
<accession>A0A1H5ZYD8</accession>
<dbReference type="EMBL" id="FNUZ01000004">
    <property type="protein sequence ID" value="SEG40994.1"/>
    <property type="molecule type" value="Genomic_DNA"/>
</dbReference>
<gene>
    <name evidence="3" type="ORF">SAMN04488045_2704</name>
</gene>
<dbReference type="InterPro" id="IPR013830">
    <property type="entry name" value="SGNH_hydro"/>
</dbReference>
<evidence type="ECO:0000313" key="3">
    <source>
        <dbReference type="EMBL" id="SEG40994.1"/>
    </source>
</evidence>
<feature type="domain" description="SGNH hydrolase-type esterase" evidence="2">
    <location>
        <begin position="36"/>
        <end position="204"/>
    </location>
</feature>
<keyword evidence="1" id="KW-0732">Signal</keyword>
<evidence type="ECO:0000313" key="4">
    <source>
        <dbReference type="Proteomes" id="UP000236752"/>
    </source>
</evidence>
<dbReference type="GO" id="GO:0004622">
    <property type="term" value="F:phosphatidylcholine lysophospholipase activity"/>
    <property type="evidence" value="ECO:0007669"/>
    <property type="project" value="TreeGrafter"/>
</dbReference>
<dbReference type="InterPro" id="IPR051532">
    <property type="entry name" value="Ester_Hydrolysis_Enzymes"/>
</dbReference>
<feature type="signal peptide" evidence="1">
    <location>
        <begin position="1"/>
        <end position="28"/>
    </location>
</feature>
<dbReference type="PANTHER" id="PTHR30383:SF24">
    <property type="entry name" value="THIOESTERASE 1_PROTEASE 1_LYSOPHOSPHOLIPASE L1"/>
    <property type="match status" value="1"/>
</dbReference>
<dbReference type="SUPFAM" id="SSF52266">
    <property type="entry name" value="SGNH hydrolase"/>
    <property type="match status" value="1"/>
</dbReference>
<name>A0A1H5ZYD8_9RHOB</name>
<dbReference type="InterPro" id="IPR036514">
    <property type="entry name" value="SGNH_hydro_sf"/>
</dbReference>
<evidence type="ECO:0000259" key="2">
    <source>
        <dbReference type="Pfam" id="PF13472"/>
    </source>
</evidence>
<dbReference type="AlphaFoldDB" id="A0A1H5ZYD8"/>
<dbReference type="CDD" id="cd01822">
    <property type="entry name" value="Lysophospholipase_L1_like"/>
    <property type="match status" value="1"/>
</dbReference>
<keyword evidence="4" id="KW-1185">Reference proteome</keyword>
<dbReference type="RefSeq" id="WP_234994770.1">
    <property type="nucleotide sequence ID" value="NZ_FNUZ01000004.1"/>
</dbReference>
<feature type="chain" id="PRO_5009292096" evidence="1">
    <location>
        <begin position="29"/>
        <end position="222"/>
    </location>
</feature>
<protein>
    <submittedName>
        <fullName evidence="3">Acyl-CoA thioesterase-1</fullName>
    </submittedName>
</protein>
<proteinExistence type="predicted"/>
<organism evidence="3 4">
    <name type="scientific">Thalassococcus halodurans</name>
    <dbReference type="NCBI Taxonomy" id="373675"/>
    <lineage>
        <taxon>Bacteria</taxon>
        <taxon>Pseudomonadati</taxon>
        <taxon>Pseudomonadota</taxon>
        <taxon>Alphaproteobacteria</taxon>
        <taxon>Rhodobacterales</taxon>
        <taxon>Roseobacteraceae</taxon>
        <taxon>Thalassococcus</taxon>
    </lineage>
</organism>
<dbReference type="Pfam" id="PF13472">
    <property type="entry name" value="Lipase_GDSL_2"/>
    <property type="match status" value="1"/>
</dbReference>
<dbReference type="Gene3D" id="3.40.50.1110">
    <property type="entry name" value="SGNH hydrolase"/>
    <property type="match status" value="1"/>
</dbReference>
<sequence length="222" mass="23672">MLRLFTYGASNRLSKTALALIFCTSAVAAEPVEVVALGDSLTAGYGLPQGQGLVPKLQAWLDEQGVDAKVVNAGVSGDTTRGGLSRVEWSLSDQSDAMIVALGGNDLLRGIDPTSSRDNLAAILDIAAARDLPVLLVGLEAPSNYGAGFKEAFDSMYADLSQEYDTLFLPDFFEGLRVKGGTNLQDVREFMQPDGIHPNAEGVERIVSVLGPRVEELVERTQ</sequence>